<dbReference type="Proteomes" id="UP000320048">
    <property type="component" value="Unassembled WGS sequence"/>
</dbReference>
<dbReference type="FunFam" id="3.50.30.20:FF:000001">
    <property type="entry name" value="Carbamoyl-phosphate synthase small chain"/>
    <property type="match status" value="1"/>
</dbReference>
<dbReference type="GO" id="GO:0004088">
    <property type="term" value="F:carbamoyl-phosphate synthase (glutamine-hydrolyzing) activity"/>
    <property type="evidence" value="ECO:0007669"/>
    <property type="project" value="UniProtKB-UniRule"/>
</dbReference>
<evidence type="ECO:0000256" key="4">
    <source>
        <dbReference type="ARBA" id="ARBA00022598"/>
    </source>
</evidence>
<feature type="domain" description="Carbamoyl-phosphate synthase small subunit N-terminal" evidence="12">
    <location>
        <begin position="1"/>
        <end position="131"/>
    </location>
</feature>
<dbReference type="CDD" id="cd01744">
    <property type="entry name" value="GATase1_CPSase"/>
    <property type="match status" value="1"/>
</dbReference>
<dbReference type="InterPro" id="IPR035686">
    <property type="entry name" value="CPSase_GATase1"/>
</dbReference>
<organism evidence="13 14">
    <name type="scientific">Candidatus Segetimicrobium genomatis</name>
    <dbReference type="NCBI Taxonomy" id="2569760"/>
    <lineage>
        <taxon>Bacteria</taxon>
        <taxon>Bacillati</taxon>
        <taxon>Candidatus Sysuimicrobiota</taxon>
        <taxon>Candidatus Sysuimicrobiia</taxon>
        <taxon>Candidatus Sysuimicrobiales</taxon>
        <taxon>Candidatus Segetimicrobiaceae</taxon>
        <taxon>Candidatus Segetimicrobium</taxon>
    </lineage>
</organism>
<keyword evidence="8 11" id="KW-0665">Pyrimidine biosynthesis</keyword>
<dbReference type="InterPro" id="IPR002474">
    <property type="entry name" value="CarbamoylP_synth_ssu_N"/>
</dbReference>
<comment type="caution">
    <text evidence="13">The sequence shown here is derived from an EMBL/GenBank/DDBJ whole genome shotgun (WGS) entry which is preliminary data.</text>
</comment>
<keyword evidence="7 11" id="KW-0315">Glutamine amidotransferase</keyword>
<dbReference type="PANTHER" id="PTHR43418">
    <property type="entry name" value="MULTIFUNCTIONAL TRYPTOPHAN BIOSYNTHESIS PROTEIN-RELATED"/>
    <property type="match status" value="1"/>
</dbReference>
<dbReference type="Pfam" id="PF00988">
    <property type="entry name" value="CPSase_sm_chain"/>
    <property type="match status" value="1"/>
</dbReference>
<comment type="function">
    <text evidence="11">Small subunit of the glutamine-dependent carbamoyl phosphate synthetase (CPSase). CPSase catalyzes the formation of carbamoyl phosphate from the ammonia moiety of glutamine, carbonate, and phosphate donated by ATP, constituting the first step of 2 biosynthetic pathways, one leading to arginine and/or urea and the other to pyrimidine nucleotides. The small subunit (glutamine amidotransferase) binds and cleaves glutamine to supply the large subunit with the substrate ammonia.</text>
</comment>
<dbReference type="GO" id="GO:0044205">
    <property type="term" value="P:'de novo' UMP biosynthetic process"/>
    <property type="evidence" value="ECO:0007669"/>
    <property type="project" value="UniProtKB-UniRule"/>
</dbReference>
<dbReference type="GO" id="GO:0006541">
    <property type="term" value="P:glutamine metabolic process"/>
    <property type="evidence" value="ECO:0007669"/>
    <property type="project" value="InterPro"/>
</dbReference>
<feature type="binding site" evidence="11">
    <location>
        <position position="293"/>
    </location>
    <ligand>
        <name>L-glutamine</name>
        <dbReference type="ChEBI" id="CHEBI:58359"/>
    </ligand>
</feature>
<dbReference type="UniPathway" id="UPA00068">
    <property type="reaction ID" value="UER00171"/>
</dbReference>
<evidence type="ECO:0000313" key="13">
    <source>
        <dbReference type="EMBL" id="TMI79371.1"/>
    </source>
</evidence>
<evidence type="ECO:0000256" key="11">
    <source>
        <dbReference type="HAMAP-Rule" id="MF_01209"/>
    </source>
</evidence>
<dbReference type="GO" id="GO:0006526">
    <property type="term" value="P:L-arginine biosynthetic process"/>
    <property type="evidence" value="ECO:0007669"/>
    <property type="project" value="UniProtKB-UniRule"/>
</dbReference>
<proteinExistence type="inferred from homology"/>
<evidence type="ECO:0000256" key="9">
    <source>
        <dbReference type="ARBA" id="ARBA00048816"/>
    </source>
</evidence>
<dbReference type="InterPro" id="IPR050472">
    <property type="entry name" value="Anth_synth/Amidotransfase"/>
</dbReference>
<comment type="catalytic activity">
    <reaction evidence="9 11">
        <text>hydrogencarbonate + L-glutamine + 2 ATP + H2O = carbamoyl phosphate + L-glutamate + 2 ADP + phosphate + 2 H(+)</text>
        <dbReference type="Rhea" id="RHEA:18633"/>
        <dbReference type="ChEBI" id="CHEBI:15377"/>
        <dbReference type="ChEBI" id="CHEBI:15378"/>
        <dbReference type="ChEBI" id="CHEBI:17544"/>
        <dbReference type="ChEBI" id="CHEBI:29985"/>
        <dbReference type="ChEBI" id="CHEBI:30616"/>
        <dbReference type="ChEBI" id="CHEBI:43474"/>
        <dbReference type="ChEBI" id="CHEBI:58228"/>
        <dbReference type="ChEBI" id="CHEBI:58359"/>
        <dbReference type="ChEBI" id="CHEBI:456216"/>
        <dbReference type="EC" id="6.3.5.5"/>
    </reaction>
</comment>
<comment type="pathway">
    <text evidence="2 11">Amino-acid biosynthesis; L-arginine biosynthesis; carbamoyl phosphate from bicarbonate: step 1/1.</text>
</comment>
<evidence type="ECO:0000313" key="14">
    <source>
        <dbReference type="Proteomes" id="UP000320048"/>
    </source>
</evidence>
<feature type="region of interest" description="CPSase" evidence="11">
    <location>
        <begin position="1"/>
        <end position="172"/>
    </location>
</feature>
<dbReference type="GO" id="GO:0004359">
    <property type="term" value="F:glutaminase activity"/>
    <property type="evidence" value="ECO:0007669"/>
    <property type="project" value="RHEA"/>
</dbReference>
<dbReference type="SUPFAM" id="SSF52021">
    <property type="entry name" value="Carbamoyl phosphate synthetase, small subunit N-terminal domain"/>
    <property type="match status" value="1"/>
</dbReference>
<gene>
    <name evidence="11 13" type="primary">carA</name>
    <name evidence="13" type="ORF">E6H04_10655</name>
</gene>
<feature type="binding site" evidence="11">
    <location>
        <position position="223"/>
    </location>
    <ligand>
        <name>L-glutamine</name>
        <dbReference type="ChEBI" id="CHEBI:58359"/>
    </ligand>
</feature>
<dbReference type="InterPro" id="IPR029062">
    <property type="entry name" value="Class_I_gatase-like"/>
</dbReference>
<dbReference type="UniPathway" id="UPA00070">
    <property type="reaction ID" value="UER00115"/>
</dbReference>
<keyword evidence="4 11" id="KW-0436">Ligase</keyword>
<dbReference type="GO" id="GO:0005524">
    <property type="term" value="F:ATP binding"/>
    <property type="evidence" value="ECO:0007669"/>
    <property type="project" value="UniProtKB-UniRule"/>
</dbReference>
<dbReference type="PRINTS" id="PR00097">
    <property type="entry name" value="ANTSNTHASEII"/>
</dbReference>
<dbReference type="InterPro" id="IPR006274">
    <property type="entry name" value="CarbamoylP_synth_ssu"/>
</dbReference>
<feature type="active site" description="Nucleophile" evidence="11">
    <location>
        <position position="248"/>
    </location>
</feature>
<feature type="binding site" evidence="11">
    <location>
        <position position="252"/>
    </location>
    <ligand>
        <name>L-glutamine</name>
        <dbReference type="ChEBI" id="CHEBI:58359"/>
    </ligand>
</feature>
<keyword evidence="5 11" id="KW-0547">Nucleotide-binding</keyword>
<evidence type="ECO:0000256" key="8">
    <source>
        <dbReference type="ARBA" id="ARBA00022975"/>
    </source>
</evidence>
<accession>A0A537J742</accession>
<dbReference type="SUPFAM" id="SSF52317">
    <property type="entry name" value="Class I glutamine amidotransferase-like"/>
    <property type="match status" value="1"/>
</dbReference>
<feature type="binding site" evidence="11">
    <location>
        <position position="221"/>
    </location>
    <ligand>
        <name>L-glutamine</name>
        <dbReference type="ChEBI" id="CHEBI:58359"/>
    </ligand>
</feature>
<dbReference type="NCBIfam" id="TIGR01368">
    <property type="entry name" value="CPSaseIIsmall"/>
    <property type="match status" value="1"/>
</dbReference>
<feature type="binding site" evidence="11">
    <location>
        <position position="249"/>
    </location>
    <ligand>
        <name>L-glutamine</name>
        <dbReference type="ChEBI" id="CHEBI:58359"/>
    </ligand>
</feature>
<evidence type="ECO:0000256" key="5">
    <source>
        <dbReference type="ARBA" id="ARBA00022741"/>
    </source>
</evidence>
<comment type="pathway">
    <text evidence="1 11">Pyrimidine metabolism; UMP biosynthesis via de novo pathway; (S)-dihydroorotate from bicarbonate: step 1/3.</text>
</comment>
<dbReference type="HAMAP" id="MF_01209">
    <property type="entry name" value="CPSase_S_chain"/>
    <property type="match status" value="1"/>
</dbReference>
<dbReference type="EMBL" id="VBAO01000290">
    <property type="protein sequence ID" value="TMI79371.1"/>
    <property type="molecule type" value="Genomic_DNA"/>
</dbReference>
<protein>
    <recommendedName>
        <fullName evidence="11">Carbamoyl phosphate synthase small chain</fullName>
        <ecNumber evidence="11">6.3.5.5</ecNumber>
    </recommendedName>
    <alternativeName>
        <fullName evidence="11">Carbamoyl phosphate synthetase glutamine chain</fullName>
    </alternativeName>
</protein>
<dbReference type="SMART" id="SM01097">
    <property type="entry name" value="CPSase_sm_chain"/>
    <property type="match status" value="1"/>
</dbReference>
<evidence type="ECO:0000259" key="12">
    <source>
        <dbReference type="SMART" id="SM01097"/>
    </source>
</evidence>
<name>A0A537J742_9BACT</name>
<dbReference type="PROSITE" id="PS51273">
    <property type="entry name" value="GATASE_TYPE_1"/>
    <property type="match status" value="1"/>
</dbReference>
<feature type="binding site" evidence="11">
    <location>
        <position position="290"/>
    </location>
    <ligand>
        <name>L-glutamine</name>
        <dbReference type="ChEBI" id="CHEBI:58359"/>
    </ligand>
</feature>
<keyword evidence="11" id="KW-0028">Amino-acid biosynthesis</keyword>
<evidence type="ECO:0000256" key="6">
    <source>
        <dbReference type="ARBA" id="ARBA00022840"/>
    </source>
</evidence>
<dbReference type="InterPro" id="IPR017926">
    <property type="entry name" value="GATASE"/>
</dbReference>
<evidence type="ECO:0000256" key="7">
    <source>
        <dbReference type="ARBA" id="ARBA00022962"/>
    </source>
</evidence>
<dbReference type="PRINTS" id="PR00099">
    <property type="entry name" value="CPSGATASE"/>
</dbReference>
<dbReference type="InterPro" id="IPR036480">
    <property type="entry name" value="CarbP_synth_ssu_N_sf"/>
</dbReference>
<dbReference type="Gene3D" id="3.50.30.20">
    <property type="entry name" value="Carbamoyl-phosphate synthase small subunit, N-terminal domain"/>
    <property type="match status" value="1"/>
</dbReference>
<comment type="similarity">
    <text evidence="3 11">Belongs to the CarA family.</text>
</comment>
<reference evidence="13 14" key="1">
    <citation type="journal article" date="2019" name="Nat. Microbiol.">
        <title>Mediterranean grassland soil C-N compound turnover is dependent on rainfall and depth, and is mediated by genomically divergent microorganisms.</title>
        <authorList>
            <person name="Diamond S."/>
            <person name="Andeer P.F."/>
            <person name="Li Z."/>
            <person name="Crits-Christoph A."/>
            <person name="Burstein D."/>
            <person name="Anantharaman K."/>
            <person name="Lane K.R."/>
            <person name="Thomas B.C."/>
            <person name="Pan C."/>
            <person name="Northen T.R."/>
            <person name="Banfield J.F."/>
        </authorList>
    </citation>
    <scope>NUCLEOTIDE SEQUENCE [LARGE SCALE GENOMIC DNA]</scope>
    <source>
        <strain evidence="13">NP_7</strain>
    </source>
</reference>
<evidence type="ECO:0000256" key="2">
    <source>
        <dbReference type="ARBA" id="ARBA00005077"/>
    </source>
</evidence>
<dbReference type="GO" id="GO:0006207">
    <property type="term" value="P:'de novo' pyrimidine nucleobase biosynthetic process"/>
    <property type="evidence" value="ECO:0007669"/>
    <property type="project" value="InterPro"/>
</dbReference>
<dbReference type="AlphaFoldDB" id="A0A537J742"/>
<feature type="active site" evidence="11">
    <location>
        <position position="336"/>
    </location>
</feature>
<feature type="binding site" evidence="11">
    <location>
        <position position="292"/>
    </location>
    <ligand>
        <name>L-glutamine</name>
        <dbReference type="ChEBI" id="CHEBI:58359"/>
    </ligand>
</feature>
<dbReference type="NCBIfam" id="NF009475">
    <property type="entry name" value="PRK12838.1"/>
    <property type="match status" value="1"/>
</dbReference>
<keyword evidence="6 11" id="KW-0067">ATP-binding</keyword>
<dbReference type="PANTHER" id="PTHR43418:SF7">
    <property type="entry name" value="CARBAMOYL-PHOSPHATE SYNTHASE SMALL CHAIN"/>
    <property type="match status" value="1"/>
</dbReference>
<dbReference type="Gene3D" id="3.40.50.880">
    <property type="match status" value="1"/>
</dbReference>
<comment type="subunit">
    <text evidence="11">Composed of two chains; the small (or glutamine) chain promotes the hydrolysis of glutamine to ammonia, which is used by the large (or ammonia) chain to synthesize carbamoyl phosphate. Tetramer of heterodimers (alpha,beta)4.</text>
</comment>
<evidence type="ECO:0000256" key="3">
    <source>
        <dbReference type="ARBA" id="ARBA00007800"/>
    </source>
</evidence>
<sequence length="366" mass="39842">MQARIALEDGLVLTGRSIGAPGWTGGEVVFTTAMTGYQEVLSDPSYRGQIVTMAYPLIGNYGISGEGWESYRPHVEGFIVSEAAGRPHHWRSETSLSAFLVQWNVVGIGGVDTRRLVRHLRTHGLQRGVISTEEVSDADLIARARALPEIGTLDLVGQVSAPEPRHHPGPGPRVAVLDCGVKWGIVENLHQRGCDTWVLPHRSTAEEILGLSPAGLVLSPGPGDPKILSHQVAQVQRLWGRLPIFGICLGHQIIGRAAGAETFKLPYGHRGSNHPVKDLERGRVCVTTQNHGYAVDEASLGPEGEVIVTHRNLNDGTVEGLRHRHLPIMSVQYHPEGRPGPLDSAYLFEQWMSMIGAPPREALARR</sequence>
<dbReference type="EC" id="6.3.5.5" evidence="11"/>
<evidence type="ECO:0000256" key="1">
    <source>
        <dbReference type="ARBA" id="ARBA00004812"/>
    </source>
</evidence>
<feature type="active site" evidence="11">
    <location>
        <position position="334"/>
    </location>
</feature>
<dbReference type="PRINTS" id="PR00096">
    <property type="entry name" value="GATASE"/>
</dbReference>
<comment type="catalytic activity">
    <reaction evidence="10 11">
        <text>L-glutamine + H2O = L-glutamate + NH4(+)</text>
        <dbReference type="Rhea" id="RHEA:15889"/>
        <dbReference type="ChEBI" id="CHEBI:15377"/>
        <dbReference type="ChEBI" id="CHEBI:28938"/>
        <dbReference type="ChEBI" id="CHEBI:29985"/>
        <dbReference type="ChEBI" id="CHEBI:58359"/>
    </reaction>
</comment>
<evidence type="ECO:0000256" key="10">
    <source>
        <dbReference type="ARBA" id="ARBA00049285"/>
    </source>
</evidence>
<dbReference type="Pfam" id="PF00117">
    <property type="entry name" value="GATase"/>
    <property type="match status" value="1"/>
</dbReference>
<feature type="binding site" evidence="11">
    <location>
        <position position="45"/>
    </location>
    <ligand>
        <name>L-glutamine</name>
        <dbReference type="ChEBI" id="CHEBI:58359"/>
    </ligand>
</feature>
<keyword evidence="11" id="KW-0055">Arginine biosynthesis</keyword>